<dbReference type="Gene3D" id="3.40.50.300">
    <property type="entry name" value="P-loop containing nucleotide triphosphate hydrolases"/>
    <property type="match status" value="1"/>
</dbReference>
<protein>
    <submittedName>
        <fullName evidence="2">Sulfotransferase family protein</fullName>
    </submittedName>
</protein>
<dbReference type="SUPFAM" id="SSF52540">
    <property type="entry name" value="P-loop containing nucleoside triphosphate hydrolases"/>
    <property type="match status" value="1"/>
</dbReference>
<dbReference type="Pfam" id="PF13469">
    <property type="entry name" value="Sulfotransfer_3"/>
    <property type="match status" value="1"/>
</dbReference>
<dbReference type="PANTHER" id="PTHR10605">
    <property type="entry name" value="HEPARAN SULFATE SULFOTRANSFERASE"/>
    <property type="match status" value="1"/>
</dbReference>
<organism evidence="2 3">
    <name type="scientific">Nocardioides lianchengensis</name>
    <dbReference type="NCBI Taxonomy" id="1045774"/>
    <lineage>
        <taxon>Bacteria</taxon>
        <taxon>Bacillati</taxon>
        <taxon>Actinomycetota</taxon>
        <taxon>Actinomycetes</taxon>
        <taxon>Propionibacteriales</taxon>
        <taxon>Nocardioidaceae</taxon>
        <taxon>Nocardioides</taxon>
    </lineage>
</organism>
<dbReference type="PANTHER" id="PTHR10605:SF56">
    <property type="entry name" value="BIFUNCTIONAL HEPARAN SULFATE N-DEACETYLASE_N-SULFOTRANSFERASE"/>
    <property type="match status" value="1"/>
</dbReference>
<dbReference type="EMBL" id="FMZM01000008">
    <property type="protein sequence ID" value="SDD42728.1"/>
    <property type="molecule type" value="Genomic_DNA"/>
</dbReference>
<evidence type="ECO:0000256" key="1">
    <source>
        <dbReference type="ARBA" id="ARBA00022679"/>
    </source>
</evidence>
<dbReference type="AlphaFoldDB" id="A0A1G6UMY8"/>
<accession>A0A1G6UMY8</accession>
<evidence type="ECO:0000313" key="2">
    <source>
        <dbReference type="EMBL" id="SDD42728.1"/>
    </source>
</evidence>
<dbReference type="Proteomes" id="UP000199034">
    <property type="component" value="Unassembled WGS sequence"/>
</dbReference>
<dbReference type="GO" id="GO:0008146">
    <property type="term" value="F:sulfotransferase activity"/>
    <property type="evidence" value="ECO:0007669"/>
    <property type="project" value="InterPro"/>
</dbReference>
<keyword evidence="3" id="KW-1185">Reference proteome</keyword>
<keyword evidence="1 2" id="KW-0808">Transferase</keyword>
<evidence type="ECO:0000313" key="3">
    <source>
        <dbReference type="Proteomes" id="UP000199034"/>
    </source>
</evidence>
<sequence>MIGAPKAGTTALHSALRQHPEVFTTTPKEPKYFLCDDAPPPDWRGPGDRHSQQEWIWRWDQYERLFELAGSQQQRGESTPFYLWSRSAHQRIAERLPDVRLIAVVRDPIDRAYSNWMHLWCDGLEPVGDFEEAFARQQERMAAGWAPFWRYAGLGRYGEQLQHLYRYVDRERVLVMRYRELVDDPQAAVDKACTFLGITPGLVEEIPRDNSRAYVEPGWRPQVFGPVVRVGAKLGQFVPPEIWRRASVPLIAQLSGGGEAHRPKLAAEARERLIPHFADDIALLAELTGESFDEWLSSESRGSFLERKRLSDSLSEPA</sequence>
<dbReference type="STRING" id="1045774.SAMN05421872_10835"/>
<proteinExistence type="predicted"/>
<dbReference type="InterPro" id="IPR037359">
    <property type="entry name" value="NST/OST"/>
</dbReference>
<name>A0A1G6UMY8_9ACTN</name>
<gene>
    <name evidence="2" type="ORF">SAMN05421872_10835</name>
</gene>
<reference evidence="2 3" key="1">
    <citation type="submission" date="2016-10" db="EMBL/GenBank/DDBJ databases">
        <authorList>
            <person name="de Groot N.N."/>
        </authorList>
    </citation>
    <scope>NUCLEOTIDE SEQUENCE [LARGE SCALE GENOMIC DNA]</scope>
    <source>
        <strain evidence="2 3">CGMCC 4.6858</strain>
    </source>
</reference>
<dbReference type="InterPro" id="IPR027417">
    <property type="entry name" value="P-loop_NTPase"/>
</dbReference>